<comment type="caution">
    <text evidence="6">The sequence shown here is derived from an EMBL/GenBank/DDBJ whole genome shotgun (WGS) entry which is preliminary data.</text>
</comment>
<keyword evidence="2" id="KW-0433">Leucine-rich repeat</keyword>
<evidence type="ECO:0000256" key="3">
    <source>
        <dbReference type="ARBA" id="ARBA00022737"/>
    </source>
</evidence>
<dbReference type="SMART" id="SM00368">
    <property type="entry name" value="LRR_RI"/>
    <property type="match status" value="4"/>
</dbReference>
<dbReference type="AlphaFoldDB" id="A0A6G0WK62"/>
<evidence type="ECO:0000313" key="6">
    <source>
        <dbReference type="EMBL" id="KAF0727623.1"/>
    </source>
</evidence>
<dbReference type="Pfam" id="PF00612">
    <property type="entry name" value="IQ"/>
    <property type="match status" value="1"/>
</dbReference>
<dbReference type="GO" id="GO:0048471">
    <property type="term" value="C:perinuclear region of cytoplasm"/>
    <property type="evidence" value="ECO:0007669"/>
    <property type="project" value="TreeGrafter"/>
</dbReference>
<dbReference type="VEuPathDB" id="FungiDB:AeMF1_020674"/>
<protein>
    <submittedName>
        <fullName evidence="6">Uncharacterized protein</fullName>
    </submittedName>
</protein>
<evidence type="ECO:0000256" key="1">
    <source>
        <dbReference type="ARBA" id="ARBA00022468"/>
    </source>
</evidence>
<sequence length="1071" mass="122211">MGTAKNGRKRDGVKKKKPKKAKATTSIEALVVQKTKLSPAEEAQLFEANKASLRRLRLSRAIYSVISQYHQAYIDWYPYDSKSYERQGYSEFHLENYGKSIERLSQAVYLGANNAKLWRTLGRVCWLQWKKTHEWGLLWDAKSCFENGLRFVEVSTSPFAMFEYAQVLEALGDFAAATGVIKTLLYSFPGFANADQVILRAAILLFHTMIFQKTSGSDHREMLEQCCDYCKFIIDKDVSKTDLYVALLYVTARVHEALAIPRTLKYAAKTYEELYRVALRQGILTPLAGKGALDWFRESASWVVWVEYFERRDELILAVDATQQSLKRVSKREWNVHTFSWEPEATLWRTLGTLFFQCNDMIPAVAAMETSLYFGRYRSDVRETLLQWYPQRWSSPLTSQAKSQVKIAALLRGVWGRDRAKRHKKAVIQEALDQYVKSPYTCRIARRRLAKYFAETYAPLFAAQELSSRVIQKCTHHFLKRLRAYYSHQKHREERIQALVLRLNRDRFDRLVRGELAQLSSEYKKLFAAETSASVMIQRVVRGYFTRVKYIQWREEARTAQALSMKQSTAARMIQRHFRHIRSNAILHTRHLLRRKLERLAVNLQRLYRRNQSLLARFLHAHAKRKQEEAQRRLQRRKCIQIQTWWRRHMHVLDDKPIDEASFLLERLVRGYDALMKDEKDLDFFARRIQALYRGRKDRVNLKGLRRQKMPRPAAIVACLVQEALTARSAALVTESASLVALRGLLEGYQTIVLRPNQPAYLWPNFKAALAQGCGANVQAILVAGGSRIQGDGLGVLVEAMRANQLKRLRVLAIGPNEIGADVAGCMPWRDLSTCLQTAHFQLRELIVEENKLQDTGVMHIANGIGDFFFGRYGHLTRLVLAWVGMTDGACEALGKALAINTVLRVLDLHGNDIRDGGASKLALGFQSSRSLETIDLGDNSVGSTGAKAFFGAVASSSVTSLGLRNNNVQNDALAALTNLHKAKPAAFVELRGNLIHMDNMREIQSWFTPETTEEAAPSSSSPKKKTHASPPTPKKMDVLAQLRQERREMPLKGYKSPASQLVKLPALPSR</sequence>
<dbReference type="SUPFAM" id="SSF48452">
    <property type="entry name" value="TPR-like"/>
    <property type="match status" value="1"/>
</dbReference>
<reference evidence="6 7" key="1">
    <citation type="submission" date="2019-07" db="EMBL/GenBank/DDBJ databases">
        <title>Genomics analysis of Aphanomyces spp. identifies a new class of oomycete effector associated with host adaptation.</title>
        <authorList>
            <person name="Gaulin E."/>
        </authorList>
    </citation>
    <scope>NUCLEOTIDE SEQUENCE [LARGE SCALE GENOMIC DNA]</scope>
    <source>
        <strain evidence="6 7">ATCC 201684</strain>
    </source>
</reference>
<dbReference type="InterPro" id="IPR011990">
    <property type="entry name" value="TPR-like_helical_dom_sf"/>
</dbReference>
<dbReference type="GO" id="GO:0005634">
    <property type="term" value="C:nucleus"/>
    <property type="evidence" value="ECO:0007669"/>
    <property type="project" value="TreeGrafter"/>
</dbReference>
<dbReference type="PROSITE" id="PS50096">
    <property type="entry name" value="IQ"/>
    <property type="match status" value="2"/>
</dbReference>
<feature type="compositionally biased region" description="Low complexity" evidence="5">
    <location>
        <begin position="1010"/>
        <end position="1022"/>
    </location>
</feature>
<proteinExistence type="predicted"/>
<dbReference type="GO" id="GO:0005829">
    <property type="term" value="C:cytosol"/>
    <property type="evidence" value="ECO:0007669"/>
    <property type="project" value="TreeGrafter"/>
</dbReference>
<dbReference type="GO" id="GO:0006913">
    <property type="term" value="P:nucleocytoplasmic transport"/>
    <property type="evidence" value="ECO:0007669"/>
    <property type="project" value="TreeGrafter"/>
</dbReference>
<feature type="region of interest" description="Disordered" evidence="5">
    <location>
        <begin position="1"/>
        <end position="23"/>
    </location>
</feature>
<dbReference type="InterPro" id="IPR001611">
    <property type="entry name" value="Leu-rich_rpt"/>
</dbReference>
<gene>
    <name evidence="6" type="ORF">Ae201684_014448</name>
</gene>
<dbReference type="SUPFAM" id="SSF52047">
    <property type="entry name" value="RNI-like"/>
    <property type="match status" value="1"/>
</dbReference>
<keyword evidence="1" id="KW-0343">GTPase activation</keyword>
<evidence type="ECO:0000256" key="5">
    <source>
        <dbReference type="SAM" id="MobiDB-lite"/>
    </source>
</evidence>
<name>A0A6G0WK62_9STRA</name>
<feature type="region of interest" description="Disordered" evidence="5">
    <location>
        <begin position="1010"/>
        <end position="1071"/>
    </location>
</feature>
<evidence type="ECO:0000256" key="2">
    <source>
        <dbReference type="ARBA" id="ARBA00022614"/>
    </source>
</evidence>
<dbReference type="Gene3D" id="3.80.10.10">
    <property type="entry name" value="Ribonuclease Inhibitor"/>
    <property type="match status" value="1"/>
</dbReference>
<dbReference type="InterPro" id="IPR032675">
    <property type="entry name" value="LRR_dom_sf"/>
</dbReference>
<dbReference type="PANTHER" id="PTHR24113:SF12">
    <property type="entry name" value="RAN GTPASE-ACTIVATING PROTEIN 1"/>
    <property type="match status" value="1"/>
</dbReference>
<keyword evidence="3" id="KW-0677">Repeat</keyword>
<dbReference type="InterPro" id="IPR027038">
    <property type="entry name" value="RanGap"/>
</dbReference>
<feature type="coiled-coil region" evidence="4">
    <location>
        <begin position="590"/>
        <end position="617"/>
    </location>
</feature>
<evidence type="ECO:0000313" key="7">
    <source>
        <dbReference type="Proteomes" id="UP000481153"/>
    </source>
</evidence>
<dbReference type="GO" id="GO:0031267">
    <property type="term" value="F:small GTPase binding"/>
    <property type="evidence" value="ECO:0007669"/>
    <property type="project" value="TreeGrafter"/>
</dbReference>
<dbReference type="InterPro" id="IPR000048">
    <property type="entry name" value="IQ_motif_EF-hand-BS"/>
</dbReference>
<dbReference type="GO" id="GO:0005096">
    <property type="term" value="F:GTPase activator activity"/>
    <property type="evidence" value="ECO:0007669"/>
    <property type="project" value="UniProtKB-KW"/>
</dbReference>
<dbReference type="Proteomes" id="UP000481153">
    <property type="component" value="Unassembled WGS sequence"/>
</dbReference>
<accession>A0A6G0WK62</accession>
<dbReference type="PANTHER" id="PTHR24113">
    <property type="entry name" value="RAN GTPASE-ACTIVATING PROTEIN 1"/>
    <property type="match status" value="1"/>
</dbReference>
<dbReference type="EMBL" id="VJMJ01000193">
    <property type="protein sequence ID" value="KAF0727623.1"/>
    <property type="molecule type" value="Genomic_DNA"/>
</dbReference>
<dbReference type="Pfam" id="PF13516">
    <property type="entry name" value="LRR_6"/>
    <property type="match status" value="2"/>
</dbReference>
<keyword evidence="7" id="KW-1185">Reference proteome</keyword>
<dbReference type="SMART" id="SM00015">
    <property type="entry name" value="IQ"/>
    <property type="match status" value="4"/>
</dbReference>
<evidence type="ECO:0000256" key="4">
    <source>
        <dbReference type="SAM" id="Coils"/>
    </source>
</evidence>
<keyword evidence="4" id="KW-0175">Coiled coil</keyword>
<dbReference type="Gene3D" id="1.25.40.10">
    <property type="entry name" value="Tetratricopeptide repeat domain"/>
    <property type="match status" value="1"/>
</dbReference>
<organism evidence="6 7">
    <name type="scientific">Aphanomyces euteiches</name>
    <dbReference type="NCBI Taxonomy" id="100861"/>
    <lineage>
        <taxon>Eukaryota</taxon>
        <taxon>Sar</taxon>
        <taxon>Stramenopiles</taxon>
        <taxon>Oomycota</taxon>
        <taxon>Saprolegniomycetes</taxon>
        <taxon>Saprolegniales</taxon>
        <taxon>Verrucalvaceae</taxon>
        <taxon>Aphanomyces</taxon>
    </lineage>
</organism>
<feature type="compositionally biased region" description="Basic residues" evidence="5">
    <location>
        <begin position="1"/>
        <end position="22"/>
    </location>
</feature>